<evidence type="ECO:0000256" key="1">
    <source>
        <dbReference type="SAM" id="MobiDB-lite"/>
    </source>
</evidence>
<protein>
    <submittedName>
        <fullName evidence="2">Uncharacterized protein</fullName>
    </submittedName>
</protein>
<organism evidence="2 3">
    <name type="scientific">Puccinia triticina</name>
    <dbReference type="NCBI Taxonomy" id="208348"/>
    <lineage>
        <taxon>Eukaryota</taxon>
        <taxon>Fungi</taxon>
        <taxon>Dikarya</taxon>
        <taxon>Basidiomycota</taxon>
        <taxon>Pucciniomycotina</taxon>
        <taxon>Pucciniomycetes</taxon>
        <taxon>Pucciniales</taxon>
        <taxon>Pucciniaceae</taxon>
        <taxon>Puccinia</taxon>
    </lineage>
</organism>
<reference evidence="2" key="1">
    <citation type="submission" date="2022-10" db="EMBL/GenBank/DDBJ databases">
        <title>Puccinia triticina Genome sequencing and assembly.</title>
        <authorList>
            <person name="Li C."/>
        </authorList>
    </citation>
    <scope>NUCLEOTIDE SEQUENCE</scope>
    <source>
        <strain evidence="2">Pt15</strain>
    </source>
</reference>
<accession>A0ABY7CK81</accession>
<evidence type="ECO:0000313" key="2">
    <source>
        <dbReference type="EMBL" id="WAQ85495.1"/>
    </source>
</evidence>
<name>A0ABY7CK81_9BASI</name>
<dbReference type="RefSeq" id="XP_053021050.1">
    <property type="nucleotide sequence ID" value="XM_053169795.1"/>
</dbReference>
<dbReference type="Proteomes" id="UP001164743">
    <property type="component" value="Chromosome 6A"/>
</dbReference>
<feature type="region of interest" description="Disordered" evidence="1">
    <location>
        <begin position="119"/>
        <end position="146"/>
    </location>
</feature>
<gene>
    <name evidence="2" type="ORF">PtA15_6A123</name>
</gene>
<sequence length="215" mass="24321">MLRPLKANRQARKENQEYSASSSRPQKKYRRSNHTITPTDPVISLIFNNQPTTTAARPQEHLQVTELETQVKIDKLILAYKNILDATTNNQQLDKLSKICAHIISQFVECAIKLDSGSLVDSKQPPKGTPPRLSSSRETRKKLTTHSPRYALAQHALPIILRAFPLNQKPHPKRPGLSHPQKIIQVLHGLQRTYSCPAIQAKALLILPTRNWSKI</sequence>
<feature type="region of interest" description="Disordered" evidence="1">
    <location>
        <begin position="1"/>
        <end position="35"/>
    </location>
</feature>
<evidence type="ECO:0000313" key="3">
    <source>
        <dbReference type="Proteomes" id="UP001164743"/>
    </source>
</evidence>
<dbReference type="EMBL" id="CP110426">
    <property type="protein sequence ID" value="WAQ85495.1"/>
    <property type="molecule type" value="Genomic_DNA"/>
</dbReference>
<proteinExistence type="predicted"/>
<dbReference type="GeneID" id="77810690"/>
<keyword evidence="3" id="KW-1185">Reference proteome</keyword>